<sequence length="110" mass="12686">MVKSRKSMSSSGGEYVSTGIPEEKKKTIVLDEDLSPLVCRKLKFEIKKQGNFKECRPKKILDHYKVKGSLYFDVEWDCPEDEFLLPSKVTLLSVRKNCPDLLIDYLLSKL</sequence>
<evidence type="ECO:0000313" key="2">
    <source>
        <dbReference type="Proteomes" id="UP000187209"/>
    </source>
</evidence>
<dbReference type="Proteomes" id="UP000187209">
    <property type="component" value="Unassembled WGS sequence"/>
</dbReference>
<evidence type="ECO:0000313" key="1">
    <source>
        <dbReference type="EMBL" id="OMJ84773.1"/>
    </source>
</evidence>
<reference evidence="1 2" key="1">
    <citation type="submission" date="2016-11" db="EMBL/GenBank/DDBJ databases">
        <title>The macronuclear genome of Stentor coeruleus: a giant cell with tiny introns.</title>
        <authorList>
            <person name="Slabodnick M."/>
            <person name="Ruby J.G."/>
            <person name="Reiff S.B."/>
            <person name="Swart E.C."/>
            <person name="Gosai S."/>
            <person name="Prabakaran S."/>
            <person name="Witkowska E."/>
            <person name="Larue G.E."/>
            <person name="Fisher S."/>
            <person name="Freeman R.M."/>
            <person name="Gunawardena J."/>
            <person name="Chu W."/>
            <person name="Stover N.A."/>
            <person name="Gregory B.D."/>
            <person name="Nowacki M."/>
            <person name="Derisi J."/>
            <person name="Roy S.W."/>
            <person name="Marshall W.F."/>
            <person name="Sood P."/>
        </authorList>
    </citation>
    <scope>NUCLEOTIDE SEQUENCE [LARGE SCALE GENOMIC DNA]</scope>
    <source>
        <strain evidence="1">WM001</strain>
    </source>
</reference>
<protein>
    <recommendedName>
        <fullName evidence="3">Chromo domain-containing protein</fullName>
    </recommendedName>
</protein>
<gene>
    <name evidence="1" type="ORF">SteCoe_14026</name>
</gene>
<keyword evidence="2" id="KW-1185">Reference proteome</keyword>
<dbReference type="CDD" id="cd00034">
    <property type="entry name" value="CSD"/>
    <property type="match status" value="1"/>
</dbReference>
<name>A0A1R2C6X5_9CILI</name>
<dbReference type="AlphaFoldDB" id="A0A1R2C6X5"/>
<accession>A0A1R2C6X5</accession>
<comment type="caution">
    <text evidence="1">The sequence shown here is derived from an EMBL/GenBank/DDBJ whole genome shotgun (WGS) entry which is preliminary data.</text>
</comment>
<proteinExistence type="predicted"/>
<evidence type="ECO:0008006" key="3">
    <source>
        <dbReference type="Google" id="ProtNLM"/>
    </source>
</evidence>
<dbReference type="InterPro" id="IPR016197">
    <property type="entry name" value="Chromo-like_dom_sf"/>
</dbReference>
<dbReference type="SUPFAM" id="SSF54160">
    <property type="entry name" value="Chromo domain-like"/>
    <property type="match status" value="1"/>
</dbReference>
<organism evidence="1 2">
    <name type="scientific">Stentor coeruleus</name>
    <dbReference type="NCBI Taxonomy" id="5963"/>
    <lineage>
        <taxon>Eukaryota</taxon>
        <taxon>Sar</taxon>
        <taxon>Alveolata</taxon>
        <taxon>Ciliophora</taxon>
        <taxon>Postciliodesmatophora</taxon>
        <taxon>Heterotrichea</taxon>
        <taxon>Heterotrichida</taxon>
        <taxon>Stentoridae</taxon>
        <taxon>Stentor</taxon>
    </lineage>
</organism>
<dbReference type="EMBL" id="MPUH01000258">
    <property type="protein sequence ID" value="OMJ84773.1"/>
    <property type="molecule type" value="Genomic_DNA"/>
</dbReference>